<evidence type="ECO:0000256" key="2">
    <source>
        <dbReference type="SAM" id="SignalP"/>
    </source>
</evidence>
<evidence type="ECO:0008006" key="5">
    <source>
        <dbReference type="Google" id="ProtNLM"/>
    </source>
</evidence>
<accession>A0ABX1DYP7</accession>
<dbReference type="Proteomes" id="UP000787635">
    <property type="component" value="Unassembled WGS sequence"/>
</dbReference>
<evidence type="ECO:0000313" key="3">
    <source>
        <dbReference type="EMBL" id="NKC29996.1"/>
    </source>
</evidence>
<protein>
    <recommendedName>
        <fullName evidence="5">PepSY domain-containing protein</fullName>
    </recommendedName>
</protein>
<reference evidence="3 4" key="1">
    <citation type="submission" date="2020-03" db="EMBL/GenBank/DDBJ databases">
        <title>Roseomonas selenitidurans sp. nov. isolated from urban soil.</title>
        <authorList>
            <person name="Liu H."/>
        </authorList>
    </citation>
    <scope>NUCLEOTIDE SEQUENCE [LARGE SCALE GENOMIC DNA]</scope>
    <source>
        <strain evidence="3 4">BU-1</strain>
    </source>
</reference>
<sequence>MPIRHKAIAGAALAASLGLAGAALAQSTSPSATLPNLDATGRPVTGQAERRPGAPAQQTVNPTPMAPGSQANQAPGMGGGAVRSADPASGQAGPIGGQAAGERATQSANPTNMPPGSRAGQAPGMGWGQAGNAAAAGENPTNMPPGTRAAQAPGMGGGAPTRRAAPADPASPQGGPAAQMPAERTPSQAAGPLPGSRNPIVDPARPPTTAADIPGLQGNRNAPFTHQGMGASGAQTPATGPAVGREPSRPEPTIGATTPGLPAEGGGTAPALAPTDNAYVPPSTVSPDTPPLPGANSFTEGQAAARIADAGFIDVQALRLDEQGVWRGRAMRNGRLTGVALDFRGNVVATAP</sequence>
<keyword evidence="4" id="KW-1185">Reference proteome</keyword>
<proteinExistence type="predicted"/>
<feature type="chain" id="PRO_5045539306" description="PepSY domain-containing protein" evidence="2">
    <location>
        <begin position="26"/>
        <end position="352"/>
    </location>
</feature>
<keyword evidence="2" id="KW-0732">Signal</keyword>
<feature type="signal peptide" evidence="2">
    <location>
        <begin position="1"/>
        <end position="25"/>
    </location>
</feature>
<feature type="compositionally biased region" description="Low complexity" evidence="1">
    <location>
        <begin position="160"/>
        <end position="170"/>
    </location>
</feature>
<organism evidence="3 4">
    <name type="scientific">Falsiroseomonas selenitidurans</name>
    <dbReference type="NCBI Taxonomy" id="2716335"/>
    <lineage>
        <taxon>Bacteria</taxon>
        <taxon>Pseudomonadati</taxon>
        <taxon>Pseudomonadota</taxon>
        <taxon>Alphaproteobacteria</taxon>
        <taxon>Acetobacterales</taxon>
        <taxon>Roseomonadaceae</taxon>
        <taxon>Falsiroseomonas</taxon>
    </lineage>
</organism>
<dbReference type="RefSeq" id="WP_168027624.1">
    <property type="nucleotide sequence ID" value="NZ_JAAVNE010000004.1"/>
</dbReference>
<comment type="caution">
    <text evidence="3">The sequence shown here is derived from an EMBL/GenBank/DDBJ whole genome shotgun (WGS) entry which is preliminary data.</text>
</comment>
<gene>
    <name evidence="3" type="ORF">HEQ75_03920</name>
</gene>
<evidence type="ECO:0000256" key="1">
    <source>
        <dbReference type="SAM" id="MobiDB-lite"/>
    </source>
</evidence>
<name>A0ABX1DYP7_9PROT</name>
<dbReference type="EMBL" id="JAAVNE010000004">
    <property type="protein sequence ID" value="NKC29996.1"/>
    <property type="molecule type" value="Genomic_DNA"/>
</dbReference>
<feature type="region of interest" description="Disordered" evidence="1">
    <location>
        <begin position="28"/>
        <end position="298"/>
    </location>
</feature>
<evidence type="ECO:0000313" key="4">
    <source>
        <dbReference type="Proteomes" id="UP000787635"/>
    </source>
</evidence>